<name>A0A8H7YV94_AJECA</name>
<keyword evidence="1" id="KW-0378">Hydrolase</keyword>
<keyword evidence="1" id="KW-0347">Helicase</keyword>
<dbReference type="VEuPathDB" id="FungiDB:I7I52_06942"/>
<comment type="caution">
    <text evidence="1">The sequence shown here is derived from an EMBL/GenBank/DDBJ whole genome shotgun (WGS) entry which is preliminary data.</text>
</comment>
<keyword evidence="1" id="KW-0547">Nucleotide-binding</keyword>
<proteinExistence type="predicted"/>
<dbReference type="AlphaFoldDB" id="A0A8H7YV94"/>
<dbReference type="EMBL" id="JAEVHI010000003">
    <property type="protein sequence ID" value="KAG5296325.1"/>
    <property type="molecule type" value="Genomic_DNA"/>
</dbReference>
<evidence type="ECO:0000313" key="2">
    <source>
        <dbReference type="Proteomes" id="UP000670092"/>
    </source>
</evidence>
<dbReference type="GO" id="GO:0004386">
    <property type="term" value="F:helicase activity"/>
    <property type="evidence" value="ECO:0007669"/>
    <property type="project" value="UniProtKB-KW"/>
</dbReference>
<organism evidence="1 2">
    <name type="scientific">Ajellomyces capsulatus</name>
    <name type="common">Darling's disease fungus</name>
    <name type="synonym">Histoplasma capsulatum</name>
    <dbReference type="NCBI Taxonomy" id="5037"/>
    <lineage>
        <taxon>Eukaryota</taxon>
        <taxon>Fungi</taxon>
        <taxon>Dikarya</taxon>
        <taxon>Ascomycota</taxon>
        <taxon>Pezizomycotina</taxon>
        <taxon>Eurotiomycetes</taxon>
        <taxon>Eurotiomycetidae</taxon>
        <taxon>Onygenales</taxon>
        <taxon>Ajellomycetaceae</taxon>
        <taxon>Histoplasma</taxon>
    </lineage>
</organism>
<accession>A0A8H7YV94</accession>
<dbReference type="Proteomes" id="UP000670092">
    <property type="component" value="Unassembled WGS sequence"/>
</dbReference>
<reference evidence="1 2" key="1">
    <citation type="submission" date="2021-01" db="EMBL/GenBank/DDBJ databases">
        <title>Chromosome-level genome assembly of a human fungal pathogen reveals clustering of transcriptionally co-regulated genes.</title>
        <authorList>
            <person name="Voorhies M."/>
            <person name="Cohen S."/>
            <person name="Shea T.P."/>
            <person name="Petrus S."/>
            <person name="Munoz J.F."/>
            <person name="Poplawski S."/>
            <person name="Goldman W.E."/>
            <person name="Michael T."/>
            <person name="Cuomo C.A."/>
            <person name="Sil A."/>
            <person name="Beyhan S."/>
        </authorList>
    </citation>
    <scope>NUCLEOTIDE SEQUENCE [LARGE SCALE GENOMIC DNA]</scope>
    <source>
        <strain evidence="1 2">G184AR</strain>
    </source>
</reference>
<evidence type="ECO:0000313" key="1">
    <source>
        <dbReference type="EMBL" id="KAG5296325.1"/>
    </source>
</evidence>
<sequence>MPPILSRIFCAEFTSGNVLSISSFLRTMQSYASHLISRVTCIPGTFWPENLLSSISRAIWTVELRVQRLRFLILIMPAILRAS</sequence>
<keyword evidence="1" id="KW-0067">ATP-binding</keyword>
<gene>
    <name evidence="1" type="ORF">I7I52_06942</name>
</gene>
<protein>
    <submittedName>
        <fullName evidence="1">DEAD/DEAH box helicase</fullName>
    </submittedName>
</protein>